<gene>
    <name evidence="1" type="ORF">HCR76_06655</name>
</gene>
<accession>A0ABX6YN47</accession>
<evidence type="ECO:0000313" key="2">
    <source>
        <dbReference type="Proteomes" id="UP000662814"/>
    </source>
</evidence>
<name>A0ABX6YN47_9MICO</name>
<dbReference type="RefSeq" id="WP_166989361.1">
    <property type="nucleotide sequence ID" value="NZ_CP061169.1"/>
</dbReference>
<proteinExistence type="predicted"/>
<reference evidence="1 2" key="1">
    <citation type="submission" date="2020-12" db="EMBL/GenBank/DDBJ databases">
        <title>Microbacterium sp. HY060.</title>
        <authorList>
            <person name="Zhou J."/>
        </authorList>
    </citation>
    <scope>NUCLEOTIDE SEQUENCE [LARGE SCALE GENOMIC DNA]</scope>
    <source>
        <strain evidence="1 2">HY60</strain>
    </source>
</reference>
<evidence type="ECO:0000313" key="1">
    <source>
        <dbReference type="EMBL" id="QPZ39720.1"/>
    </source>
</evidence>
<dbReference type="Proteomes" id="UP000662814">
    <property type="component" value="Chromosome"/>
</dbReference>
<protein>
    <submittedName>
        <fullName evidence="1">Uncharacterized protein</fullName>
    </submittedName>
</protein>
<keyword evidence="2" id="KW-1185">Reference proteome</keyword>
<dbReference type="EMBL" id="CP061169">
    <property type="protein sequence ID" value="QPZ39720.1"/>
    <property type="molecule type" value="Genomic_DNA"/>
</dbReference>
<organism evidence="1 2">
    <name type="scientific">Paramicrobacterium chengjingii</name>
    <dbReference type="NCBI Taxonomy" id="2769067"/>
    <lineage>
        <taxon>Bacteria</taxon>
        <taxon>Bacillati</taxon>
        <taxon>Actinomycetota</taxon>
        <taxon>Actinomycetes</taxon>
        <taxon>Micrococcales</taxon>
        <taxon>Microbacteriaceae</taxon>
        <taxon>Paramicrobacterium</taxon>
    </lineage>
</organism>
<sequence length="90" mass="10382">MWISTVEGGELAVRFTAAALTAMRSHPEKELPHKIRRTRCPECGRLQLQWNPPGYFRDRVTVSCQFDDCDAELEQDAFEKVALIEERSRS</sequence>